<protein>
    <submittedName>
        <fullName evidence="1">Uncharacterized protein</fullName>
    </submittedName>
</protein>
<comment type="caution">
    <text evidence="1">The sequence shown here is derived from an EMBL/GenBank/DDBJ whole genome shotgun (WGS) entry which is preliminary data.</text>
</comment>
<dbReference type="Proteomes" id="UP001163846">
    <property type="component" value="Unassembled WGS sequence"/>
</dbReference>
<dbReference type="AlphaFoldDB" id="A0AA38NVT9"/>
<keyword evidence="2" id="KW-1185">Reference proteome</keyword>
<reference evidence="1" key="1">
    <citation type="submission" date="2022-08" db="EMBL/GenBank/DDBJ databases">
        <authorList>
            <consortium name="DOE Joint Genome Institute"/>
            <person name="Min B."/>
            <person name="Riley R."/>
            <person name="Sierra-Patev S."/>
            <person name="Naranjo-Ortiz M."/>
            <person name="Looney B."/>
            <person name="Konkel Z."/>
            <person name="Slot J.C."/>
            <person name="Sakamoto Y."/>
            <person name="Steenwyk J.L."/>
            <person name="Rokas A."/>
            <person name="Carro J."/>
            <person name="Camarero S."/>
            <person name="Ferreira P."/>
            <person name="Molpeceres G."/>
            <person name="Ruiz-Duenas F.J."/>
            <person name="Serrano A."/>
            <person name="Henrissat B."/>
            <person name="Drula E."/>
            <person name="Hughes K.W."/>
            <person name="Mata J.L."/>
            <person name="Ishikawa N.K."/>
            <person name="Vargas-Isla R."/>
            <person name="Ushijima S."/>
            <person name="Smith C.A."/>
            <person name="Ahrendt S."/>
            <person name="Andreopoulos W."/>
            <person name="He G."/>
            <person name="Labutti K."/>
            <person name="Lipzen A."/>
            <person name="Ng V."/>
            <person name="Sandor L."/>
            <person name="Barry K."/>
            <person name="Martinez A.T."/>
            <person name="Xiao Y."/>
            <person name="Gibbons J.G."/>
            <person name="Terashima K."/>
            <person name="Hibbett D.S."/>
            <person name="Grigoriev I.V."/>
        </authorList>
    </citation>
    <scope>NUCLEOTIDE SEQUENCE</scope>
    <source>
        <strain evidence="1">TFB9207</strain>
    </source>
</reference>
<feature type="non-terminal residue" evidence="1">
    <location>
        <position position="1"/>
    </location>
</feature>
<gene>
    <name evidence="1" type="ORF">F5878DRAFT_549401</name>
</gene>
<accession>A0AA38NVT9</accession>
<evidence type="ECO:0000313" key="1">
    <source>
        <dbReference type="EMBL" id="KAJ3831558.1"/>
    </source>
</evidence>
<proteinExistence type="predicted"/>
<sequence>MTALGGQPNFFQERALNAIPMQVETVEHRFNLGFETIYYAVYEHGKPLKGYEYYPFHQWFAKFIAQPNIQQYAKSFCEEVCNNPVAPSDKVHTWDGDIYRTLLGPDGKLFVDGGEEGRFLFILHVDFFQSEGTTGRGKARSTGIASLRCLNLPLHLRDDVSNVYIPGFWRGPKEPSSPDAQLAHLLEPLMSDMEKAYTRG</sequence>
<name>A0AA38NVT9_9AGAR</name>
<dbReference type="EMBL" id="MU807380">
    <property type="protein sequence ID" value="KAJ3831558.1"/>
    <property type="molecule type" value="Genomic_DNA"/>
</dbReference>
<organism evidence="1 2">
    <name type="scientific">Lentinula raphanica</name>
    <dbReference type="NCBI Taxonomy" id="153919"/>
    <lineage>
        <taxon>Eukaryota</taxon>
        <taxon>Fungi</taxon>
        <taxon>Dikarya</taxon>
        <taxon>Basidiomycota</taxon>
        <taxon>Agaricomycotina</taxon>
        <taxon>Agaricomycetes</taxon>
        <taxon>Agaricomycetidae</taxon>
        <taxon>Agaricales</taxon>
        <taxon>Marasmiineae</taxon>
        <taxon>Omphalotaceae</taxon>
        <taxon>Lentinula</taxon>
    </lineage>
</organism>
<evidence type="ECO:0000313" key="2">
    <source>
        <dbReference type="Proteomes" id="UP001163846"/>
    </source>
</evidence>